<dbReference type="Proteomes" id="UP001371305">
    <property type="component" value="Unassembled WGS sequence"/>
</dbReference>
<evidence type="ECO:0000313" key="3">
    <source>
        <dbReference type="Proteomes" id="UP001371305"/>
    </source>
</evidence>
<dbReference type="RefSeq" id="WP_341405452.1">
    <property type="nucleotide sequence ID" value="NZ_JBBUKT010000005.1"/>
</dbReference>
<dbReference type="NCBIfam" id="TIGR04534">
    <property type="entry name" value="ELWxxDGT_rpt"/>
    <property type="match status" value="1"/>
</dbReference>
<proteinExistence type="predicted"/>
<keyword evidence="3" id="KW-1185">Reference proteome</keyword>
<sequence>MIRSTRARHTLAALALITSSAHAQEQTAHLVKDANRSSGDFTAAISWCLPLGQRVVFTQDTLDAGPEPWISDGTPAGTHLLKDIVIGTSGSFPEQPVSFGTGASTRIAFLTNSTSTGDKLWITDGTTAGTTQVRESTVVGWAGETHLRAGTTNGVFIEEHTYTGSPDSFELFFSDGTLAGTRSLNPIVSGVRTKFAKPKGYITSGSWCYFIANDNEVWRSDGTTAGTTKITTFTGTPPGRLAVAGANLYAFLEVQPNVLTELWTCPAAGGTPVKLGPPDGTTWRYFMQRIPLGDKLVFAMLSETGPRLWATDGTAAGTHQIPVTMPGANGPVALDIYATLTEWQGAIYFTTHTGQSGIGGAVWRTDGTAAGTVAFKTFKSNAFGEDMWTSANDLYFQVNEAGDYHLWRTRGDAASTRELKGLPTYGFSENGPLGPTIAPTPSTVFLLSNQGTPREALCRAKNDKGGTLLLTRPESSNASSIPAHHPDALTYEDLNGVLLDFVDLGDGLELWRMNPDGSKSKSIWKRPLKNYAESPQVGFRGIAVNTAGTGALFTVDGGTREASELWITDGTKPGTKLLHDHSTGEGKGIPLDFAKAGDLTLYSVIDAGVTTVGTLWMTDGTRTGTVKVVTTGGSSPYPDPQEMVSLNGIVYFLSTPADGKTGLWRTDGTAVGTVLLKNDWYVGSNDGAQGLSVVDHKLLFNARIGPTQFLWESNGTAIGTVPVSPTVGLGGSSDTDLVAPALDLNGLAIFEANYPSNLWRRDDSSIIPVKPIVAGRSVFPWAPYSQRRVVSGTQLFYCGIQDNDAELWATDGTAANTRRVKDICAGNDTLRAADNLLSSYPDNFTAYGYDVYFTAYDEEHGTELWRSDGTANGTLLMADIAPGSTSSHPAGLKVIGTKLYFTATRRDVGRELFSIDLPQH</sequence>
<gene>
    <name evidence="2" type="ORF">WKV53_14610</name>
</gene>
<protein>
    <submittedName>
        <fullName evidence="2">ELWxxDGT repeat protein</fullName>
    </submittedName>
</protein>
<organism evidence="2 3">
    <name type="scientific">Luteolibacter soli</name>
    <dbReference type="NCBI Taxonomy" id="3135280"/>
    <lineage>
        <taxon>Bacteria</taxon>
        <taxon>Pseudomonadati</taxon>
        <taxon>Verrucomicrobiota</taxon>
        <taxon>Verrucomicrobiia</taxon>
        <taxon>Verrucomicrobiales</taxon>
        <taxon>Verrucomicrobiaceae</taxon>
        <taxon>Luteolibacter</taxon>
    </lineage>
</organism>
<feature type="signal peptide" evidence="1">
    <location>
        <begin position="1"/>
        <end position="23"/>
    </location>
</feature>
<reference evidence="2 3" key="1">
    <citation type="submission" date="2024-04" db="EMBL/GenBank/DDBJ databases">
        <title>Luteolibacter sp. isolated from soil.</title>
        <authorList>
            <person name="An J."/>
        </authorList>
    </citation>
    <scope>NUCLEOTIDE SEQUENCE [LARGE SCALE GENOMIC DNA]</scope>
    <source>
        <strain evidence="2 3">Y139</strain>
    </source>
</reference>
<name>A0ABU9AVG6_9BACT</name>
<dbReference type="EMBL" id="JBBUKT010000005">
    <property type="protein sequence ID" value="MEK7951747.1"/>
    <property type="molecule type" value="Genomic_DNA"/>
</dbReference>
<dbReference type="InterPro" id="IPR030916">
    <property type="entry name" value="ELWxxDGT_rpt"/>
</dbReference>
<keyword evidence="1" id="KW-0732">Signal</keyword>
<evidence type="ECO:0000256" key="1">
    <source>
        <dbReference type="SAM" id="SignalP"/>
    </source>
</evidence>
<accession>A0ABU9AVG6</accession>
<feature type="chain" id="PRO_5046709698" evidence="1">
    <location>
        <begin position="24"/>
        <end position="920"/>
    </location>
</feature>
<evidence type="ECO:0000313" key="2">
    <source>
        <dbReference type="EMBL" id="MEK7951747.1"/>
    </source>
</evidence>
<comment type="caution">
    <text evidence="2">The sequence shown here is derived from an EMBL/GenBank/DDBJ whole genome shotgun (WGS) entry which is preliminary data.</text>
</comment>